<reference evidence="1" key="2">
    <citation type="journal article" date="2011" name="Microb. Ecol.">
        <title>Taxonomic and Functional Metagenomic Profiling of the Microbial Community in the Anoxic Sediment of a Sub-saline Shallow Lake (Laguna de Carrizo, Central Spain).</title>
        <authorList>
            <person name="Ferrer M."/>
            <person name="Guazzaroni M.E."/>
            <person name="Richter M."/>
            <person name="Garcia-Salamanca A."/>
            <person name="Yarza P."/>
            <person name="Suarez-Suarez A."/>
            <person name="Solano J."/>
            <person name="Alcaide M."/>
            <person name="van Dillewijn P."/>
            <person name="Molina-Henares M.A."/>
            <person name="Lopez-Cortes N."/>
            <person name="Al-Ramahi Y."/>
            <person name="Guerrero C."/>
            <person name="Acosta A."/>
            <person name="de Eugenio L.I."/>
            <person name="Martinez V."/>
            <person name="Marques S."/>
            <person name="Rojo F."/>
            <person name="Santero E."/>
            <person name="Genilloud O."/>
            <person name="Perez-Perez J."/>
            <person name="Rossello-Mora R."/>
            <person name="Ramos J.L."/>
        </authorList>
    </citation>
    <scope>NUCLEOTIDE SEQUENCE</scope>
</reference>
<proteinExistence type="predicted"/>
<organism evidence="1">
    <name type="scientific">sediment metagenome</name>
    <dbReference type="NCBI Taxonomy" id="749907"/>
    <lineage>
        <taxon>unclassified sequences</taxon>
        <taxon>metagenomes</taxon>
        <taxon>ecological metagenomes</taxon>
    </lineage>
</organism>
<feature type="non-terminal residue" evidence="1">
    <location>
        <position position="61"/>
    </location>
</feature>
<protein>
    <submittedName>
        <fullName evidence="1">Secreted protein</fullName>
    </submittedName>
</protein>
<reference evidence="1" key="1">
    <citation type="submission" date="2010-07" db="EMBL/GenBank/DDBJ databases">
        <authorList>
            <consortium name="CONSOLIDER consortium CSD2007-00005"/>
            <person name="Guazzaroni M.-E."/>
            <person name="Richter M."/>
            <person name="Garcia-Salamanca A."/>
            <person name="Yarza P."/>
            <person name="Ferrer M."/>
        </authorList>
    </citation>
    <scope>NUCLEOTIDE SEQUENCE</scope>
</reference>
<gene>
    <name evidence="1" type="ORF">LDC_0657</name>
</gene>
<comment type="caution">
    <text evidence="1">The sequence shown here is derived from an EMBL/GenBank/DDBJ whole genome shotgun (WGS) entry which is preliminary data.</text>
</comment>
<accession>D9PGL0</accession>
<dbReference type="EMBL" id="ADZX01000265">
    <property type="protein sequence ID" value="EFK97305.1"/>
    <property type="molecule type" value="Genomic_DNA"/>
</dbReference>
<name>D9PGL0_9ZZZZ</name>
<evidence type="ECO:0000313" key="1">
    <source>
        <dbReference type="EMBL" id="EFK97305.1"/>
    </source>
</evidence>
<sequence>MKTMTMFFFAFAFVFASAQDTAKSNEISTLSCNKSLGFYGAAGIGYSQMEAKDALTIGGRT</sequence>
<dbReference type="AlphaFoldDB" id="D9PGL0"/>